<feature type="domain" description="C-type lysozyme inhibitor" evidence="6">
    <location>
        <begin position="38"/>
        <end position="100"/>
    </location>
</feature>
<evidence type="ECO:0000256" key="1">
    <source>
        <dbReference type="ARBA" id="ARBA00022729"/>
    </source>
</evidence>
<dbReference type="OrthoDB" id="120729at2"/>
<gene>
    <name evidence="7" type="ORF">E2L08_08525</name>
</gene>
<evidence type="ECO:0000256" key="3">
    <source>
        <dbReference type="ARBA" id="ARBA00023139"/>
    </source>
</evidence>
<keyword evidence="1 5" id="KW-0732">Signal</keyword>
<feature type="chain" id="PRO_5020445561" description="C-type lysozyme inhibitor domain-containing protein" evidence="5">
    <location>
        <begin position="20"/>
        <end position="116"/>
    </location>
</feature>
<evidence type="ECO:0000259" key="6">
    <source>
        <dbReference type="Pfam" id="PF09864"/>
    </source>
</evidence>
<evidence type="ECO:0000256" key="2">
    <source>
        <dbReference type="ARBA" id="ARBA00023136"/>
    </source>
</evidence>
<dbReference type="AlphaFoldDB" id="A0A4R6A7J2"/>
<keyword evidence="3" id="KW-0564">Palmitate</keyword>
<evidence type="ECO:0000256" key="4">
    <source>
        <dbReference type="ARBA" id="ARBA00023288"/>
    </source>
</evidence>
<dbReference type="InterPro" id="IPR018660">
    <property type="entry name" value="MliC"/>
</dbReference>
<evidence type="ECO:0000256" key="5">
    <source>
        <dbReference type="SAM" id="SignalP"/>
    </source>
</evidence>
<organism evidence="7 8">
    <name type="scientific">Palleronia sediminis</name>
    <dbReference type="NCBI Taxonomy" id="2547833"/>
    <lineage>
        <taxon>Bacteria</taxon>
        <taxon>Pseudomonadati</taxon>
        <taxon>Pseudomonadota</taxon>
        <taxon>Alphaproteobacteria</taxon>
        <taxon>Rhodobacterales</taxon>
        <taxon>Roseobacteraceae</taxon>
        <taxon>Palleronia</taxon>
    </lineage>
</organism>
<reference evidence="7 8" key="1">
    <citation type="submission" date="2019-03" db="EMBL/GenBank/DDBJ databases">
        <title>Primorskyibacter sp. SS33 isolated from sediments.</title>
        <authorList>
            <person name="Xunke S."/>
        </authorList>
    </citation>
    <scope>NUCLEOTIDE SEQUENCE [LARGE SCALE GENOMIC DNA]</scope>
    <source>
        <strain evidence="7 8">SS33</strain>
    </source>
</reference>
<dbReference type="RefSeq" id="WP_133396651.1">
    <property type="nucleotide sequence ID" value="NZ_SNAA01000008.1"/>
</dbReference>
<sequence>MRYTFAAIAALALAGPAAAEIGITLGIGAADSLSTARYTCGDGAPFDVTYVNSGANSLAILPVDGEERIFVNVISGSGARYVSGGHVWWTKGDGAMLESTFEESTRDCTSAEGAAQ</sequence>
<dbReference type="EMBL" id="SNAA01000008">
    <property type="protein sequence ID" value="TDL79640.1"/>
    <property type="molecule type" value="Genomic_DNA"/>
</dbReference>
<keyword evidence="8" id="KW-1185">Reference proteome</keyword>
<keyword evidence="2" id="KW-0472">Membrane</keyword>
<comment type="caution">
    <text evidence="7">The sequence shown here is derived from an EMBL/GenBank/DDBJ whole genome shotgun (WGS) entry which is preliminary data.</text>
</comment>
<protein>
    <recommendedName>
        <fullName evidence="6">C-type lysozyme inhibitor domain-containing protein</fullName>
    </recommendedName>
</protein>
<evidence type="ECO:0000313" key="7">
    <source>
        <dbReference type="EMBL" id="TDL79640.1"/>
    </source>
</evidence>
<dbReference type="InterPro" id="IPR036328">
    <property type="entry name" value="MliC_sf"/>
</dbReference>
<name>A0A4R6A7J2_9RHOB</name>
<feature type="signal peptide" evidence="5">
    <location>
        <begin position="1"/>
        <end position="19"/>
    </location>
</feature>
<proteinExistence type="predicted"/>
<accession>A0A4R6A7J2</accession>
<dbReference type="Proteomes" id="UP000295701">
    <property type="component" value="Unassembled WGS sequence"/>
</dbReference>
<dbReference type="SUPFAM" id="SSF141488">
    <property type="entry name" value="YdhA-like"/>
    <property type="match status" value="1"/>
</dbReference>
<dbReference type="Gene3D" id="2.40.128.200">
    <property type="match status" value="1"/>
</dbReference>
<keyword evidence="4" id="KW-0449">Lipoprotein</keyword>
<dbReference type="Pfam" id="PF09864">
    <property type="entry name" value="MliC"/>
    <property type="match status" value="1"/>
</dbReference>
<evidence type="ECO:0000313" key="8">
    <source>
        <dbReference type="Proteomes" id="UP000295701"/>
    </source>
</evidence>